<evidence type="ECO:0000259" key="1">
    <source>
        <dbReference type="Pfam" id="PF04451"/>
    </source>
</evidence>
<dbReference type="EMBL" id="MN739838">
    <property type="protein sequence ID" value="QHT74117.1"/>
    <property type="molecule type" value="Genomic_DNA"/>
</dbReference>
<dbReference type="AlphaFoldDB" id="A0A6C0H132"/>
<dbReference type="GO" id="GO:0005198">
    <property type="term" value="F:structural molecule activity"/>
    <property type="evidence" value="ECO:0007669"/>
    <property type="project" value="InterPro"/>
</dbReference>
<name>A0A6C0H132_9ZZZZ</name>
<organism evidence="3">
    <name type="scientific">viral metagenome</name>
    <dbReference type="NCBI Taxonomy" id="1070528"/>
    <lineage>
        <taxon>unclassified sequences</taxon>
        <taxon>metagenomes</taxon>
        <taxon>organismal metagenomes</taxon>
    </lineage>
</organism>
<dbReference type="InterPro" id="IPR031654">
    <property type="entry name" value="Capsid_N"/>
</dbReference>
<evidence type="ECO:0000259" key="2">
    <source>
        <dbReference type="Pfam" id="PF16903"/>
    </source>
</evidence>
<dbReference type="InterPro" id="IPR016112">
    <property type="entry name" value="VP_dsDNA_II"/>
</dbReference>
<feature type="domain" description="Major capsid protein C-terminal" evidence="1">
    <location>
        <begin position="318"/>
        <end position="494"/>
    </location>
</feature>
<reference evidence="3" key="1">
    <citation type="journal article" date="2020" name="Nature">
        <title>Giant virus diversity and host interactions through global metagenomics.</title>
        <authorList>
            <person name="Schulz F."/>
            <person name="Roux S."/>
            <person name="Paez-Espino D."/>
            <person name="Jungbluth S."/>
            <person name="Walsh D.A."/>
            <person name="Denef V.J."/>
            <person name="McMahon K.D."/>
            <person name="Konstantinidis K.T."/>
            <person name="Eloe-Fadrosh E.A."/>
            <person name="Kyrpides N.C."/>
            <person name="Woyke T."/>
        </authorList>
    </citation>
    <scope>NUCLEOTIDE SEQUENCE</scope>
    <source>
        <strain evidence="3">GVMAG-M-3300023179-4</strain>
    </source>
</reference>
<sequence length="499" mass="57231">MGGGLIQLAGYGLQDMYLTYQPTITYFKMVYKRHTNFSVEAIKQFFQNPPNFGGRYTCNISKNADLMGQIILYVTLPNIPKLIDTNFINQDKNLQNIAITAWVEKVGYALINSVEFELGGKIIDKLYGDWLNIWTELTQRSNKRGLNNMIGNIELLTKYENGKGTYLLKIPLPFYFSRYKGLALPLIALEYSDLKINVEFNNLSDLLILGPTHYIQTNESVVNFTSGEIIYQIINNQYIYSKYLSFDINTSRLYYIKLTSSPFQINTEIVGLNSNYSVIASGNEINYLSKINSVFNSSSITLGSTYLYVDYIYLDNTERIKFARSNHEYLFEYLQYDNEKILINNNNKINILYNHPTKAIFFVAQISYIPNSYIKDKFNYTNNFDKKIGNGIIQNVQFLLNGKERITSRSYQYFSWLENYQYLSNGASTEGIGMYSFAIHPEDYQPSGSCNFSRIDDISLGLNVDKSITYSNPGKARVYALSYNVLRIINGIAGVAFDS</sequence>
<accession>A0A6C0H132</accession>
<proteinExistence type="predicted"/>
<feature type="domain" description="Major capsid protein N-terminal" evidence="2">
    <location>
        <begin position="25"/>
        <end position="212"/>
    </location>
</feature>
<evidence type="ECO:0000313" key="3">
    <source>
        <dbReference type="EMBL" id="QHT74117.1"/>
    </source>
</evidence>
<dbReference type="SUPFAM" id="SSF49749">
    <property type="entry name" value="Group II dsDNA viruses VP"/>
    <property type="match status" value="2"/>
</dbReference>
<dbReference type="Pfam" id="PF04451">
    <property type="entry name" value="Capsid_NCLDV"/>
    <property type="match status" value="1"/>
</dbReference>
<evidence type="ECO:0008006" key="4">
    <source>
        <dbReference type="Google" id="ProtNLM"/>
    </source>
</evidence>
<dbReference type="InterPro" id="IPR038519">
    <property type="entry name" value="MCP_C_sf"/>
</dbReference>
<dbReference type="InterPro" id="IPR007542">
    <property type="entry name" value="MCP_C"/>
</dbReference>
<protein>
    <recommendedName>
        <fullName evidence="4">Major capsid protein N-terminal domain-containing protein</fullName>
    </recommendedName>
</protein>
<dbReference type="Gene3D" id="2.70.9.10">
    <property type="entry name" value="Adenovirus Type 2 Hexon, domain 4"/>
    <property type="match status" value="1"/>
</dbReference>
<dbReference type="Gene3D" id="2.70.9.20">
    <property type="entry name" value="Major capsid protein Vp54"/>
    <property type="match status" value="1"/>
</dbReference>
<dbReference type="Pfam" id="PF16903">
    <property type="entry name" value="Capsid_N"/>
    <property type="match status" value="1"/>
</dbReference>